<feature type="transmembrane region" description="Helical" evidence="2">
    <location>
        <begin position="98"/>
        <end position="125"/>
    </location>
</feature>
<reference evidence="3" key="1">
    <citation type="submission" date="2023-03" db="EMBL/GenBank/DDBJ databases">
        <title>Stygiobacter electus gen. nov., sp. nov., facultatively anaerobic thermotolerant bacterium of the class Ignavibacteria from a well of Yessentuki mineral water deposit.</title>
        <authorList>
            <person name="Podosokorskaya O.A."/>
            <person name="Elcheninov A.G."/>
            <person name="Petrova N.F."/>
            <person name="Zavarzina D.G."/>
            <person name="Kublanov I.V."/>
            <person name="Merkel A.Y."/>
        </authorList>
    </citation>
    <scope>NUCLEOTIDE SEQUENCE</scope>
    <source>
        <strain evidence="3">09-Me</strain>
    </source>
</reference>
<accession>A0AAE3NZW8</accession>
<keyword evidence="2" id="KW-0472">Membrane</keyword>
<feature type="transmembrane region" description="Helical" evidence="2">
    <location>
        <begin position="37"/>
        <end position="54"/>
    </location>
</feature>
<gene>
    <name evidence="3" type="ORF">P0M35_06620</name>
</gene>
<protein>
    <submittedName>
        <fullName evidence="3">Uncharacterized protein</fullName>
    </submittedName>
</protein>
<dbReference type="EMBL" id="JARGDL010000007">
    <property type="protein sequence ID" value="MDF1611817.1"/>
    <property type="molecule type" value="Genomic_DNA"/>
</dbReference>
<feature type="transmembrane region" description="Helical" evidence="2">
    <location>
        <begin position="7"/>
        <end position="25"/>
    </location>
</feature>
<keyword evidence="1" id="KW-0175">Coiled coil</keyword>
<comment type="caution">
    <text evidence="3">The sequence shown here is derived from an EMBL/GenBank/DDBJ whole genome shotgun (WGS) entry which is preliminary data.</text>
</comment>
<evidence type="ECO:0000313" key="3">
    <source>
        <dbReference type="EMBL" id="MDF1611817.1"/>
    </source>
</evidence>
<dbReference type="Proteomes" id="UP001221302">
    <property type="component" value="Unassembled WGS sequence"/>
</dbReference>
<dbReference type="RefSeq" id="WP_321535584.1">
    <property type="nucleotide sequence ID" value="NZ_JARGDL010000007.1"/>
</dbReference>
<name>A0AAE3NZW8_9BACT</name>
<evidence type="ECO:0000256" key="1">
    <source>
        <dbReference type="SAM" id="Coils"/>
    </source>
</evidence>
<keyword evidence="2" id="KW-1133">Transmembrane helix</keyword>
<organism evidence="3 4">
    <name type="scientific">Stygiobacter electus</name>
    <dbReference type="NCBI Taxonomy" id="3032292"/>
    <lineage>
        <taxon>Bacteria</taxon>
        <taxon>Pseudomonadati</taxon>
        <taxon>Ignavibacteriota</taxon>
        <taxon>Ignavibacteria</taxon>
        <taxon>Ignavibacteriales</taxon>
        <taxon>Melioribacteraceae</taxon>
        <taxon>Stygiobacter</taxon>
    </lineage>
</organism>
<sequence length="205" mass="23652">MKEIKKIYYATPALLAVLLIASNFLNADLFKAGFQNFSVWFVLSVFSFAVGWLTNKTLGYNYGGKLIFAIIVASSVFSIILVTLFREYFGLNDLLVESLILFILRNIALGSMAFFGMVVCELLLLQKELVKNSNKEDEVKKTLINAQREAQIAIEEAKLKADKMLFEVQKNLNEMIERKNQVERRLKEFIQTERELLKQYEKDEE</sequence>
<proteinExistence type="predicted"/>
<evidence type="ECO:0000313" key="4">
    <source>
        <dbReference type="Proteomes" id="UP001221302"/>
    </source>
</evidence>
<feature type="transmembrane region" description="Helical" evidence="2">
    <location>
        <begin position="66"/>
        <end position="86"/>
    </location>
</feature>
<dbReference type="AlphaFoldDB" id="A0AAE3NZW8"/>
<feature type="coiled-coil region" evidence="1">
    <location>
        <begin position="136"/>
        <end position="199"/>
    </location>
</feature>
<evidence type="ECO:0000256" key="2">
    <source>
        <dbReference type="SAM" id="Phobius"/>
    </source>
</evidence>
<keyword evidence="2" id="KW-0812">Transmembrane</keyword>
<keyword evidence="4" id="KW-1185">Reference proteome</keyword>